<protein>
    <recommendedName>
        <fullName evidence="5">Zinc finger DksA/TraR C4-type domain-containing protein</fullName>
    </recommendedName>
</protein>
<evidence type="ECO:0000313" key="6">
    <source>
        <dbReference type="EMBL" id="KKL75580.1"/>
    </source>
</evidence>
<proteinExistence type="predicted"/>
<dbReference type="PANTHER" id="PTHR33823:SF4">
    <property type="entry name" value="GENERAL STRESS PROTEIN 16O"/>
    <property type="match status" value="1"/>
</dbReference>
<dbReference type="SUPFAM" id="SSF109635">
    <property type="entry name" value="DnaK suppressor protein DksA, alpha-hairpin domain"/>
    <property type="match status" value="1"/>
</dbReference>
<name>A0A0F9H1Q8_9ZZZZ</name>
<dbReference type="EMBL" id="LAZR01024310">
    <property type="protein sequence ID" value="KKL75580.1"/>
    <property type="molecule type" value="Genomic_DNA"/>
</dbReference>
<reference evidence="6" key="1">
    <citation type="journal article" date="2015" name="Nature">
        <title>Complex archaea that bridge the gap between prokaryotes and eukaryotes.</title>
        <authorList>
            <person name="Spang A."/>
            <person name="Saw J.H."/>
            <person name="Jorgensen S.L."/>
            <person name="Zaremba-Niedzwiedzka K."/>
            <person name="Martijn J."/>
            <person name="Lind A.E."/>
            <person name="van Eijk R."/>
            <person name="Schleper C."/>
            <person name="Guy L."/>
            <person name="Ettema T.J."/>
        </authorList>
    </citation>
    <scope>NUCLEOTIDE SEQUENCE</scope>
</reference>
<dbReference type="InterPro" id="IPR037187">
    <property type="entry name" value="DnaK_N"/>
</dbReference>
<accession>A0A0F9H1Q8</accession>
<dbReference type="Pfam" id="PF01258">
    <property type="entry name" value="zf-dskA_traR"/>
    <property type="match status" value="1"/>
</dbReference>
<comment type="caution">
    <text evidence="6">The sequence shown here is derived from an EMBL/GenBank/DDBJ whole genome shotgun (WGS) entry which is preliminary data.</text>
</comment>
<keyword evidence="4" id="KW-0175">Coiled coil</keyword>
<evidence type="ECO:0000259" key="5">
    <source>
        <dbReference type="Pfam" id="PF01258"/>
    </source>
</evidence>
<dbReference type="SUPFAM" id="SSF57716">
    <property type="entry name" value="Glucocorticoid receptor-like (DNA-binding domain)"/>
    <property type="match status" value="1"/>
</dbReference>
<evidence type="ECO:0000256" key="3">
    <source>
        <dbReference type="ARBA" id="ARBA00022833"/>
    </source>
</evidence>
<dbReference type="AlphaFoldDB" id="A0A0F9H1Q8"/>
<keyword evidence="1" id="KW-0479">Metal-binding</keyword>
<dbReference type="PANTHER" id="PTHR33823">
    <property type="entry name" value="RNA POLYMERASE-BINDING TRANSCRIPTION FACTOR DKSA-RELATED"/>
    <property type="match status" value="1"/>
</dbReference>
<evidence type="ECO:0000256" key="1">
    <source>
        <dbReference type="ARBA" id="ARBA00022723"/>
    </source>
</evidence>
<organism evidence="6">
    <name type="scientific">marine sediment metagenome</name>
    <dbReference type="NCBI Taxonomy" id="412755"/>
    <lineage>
        <taxon>unclassified sequences</taxon>
        <taxon>metagenomes</taxon>
        <taxon>ecological metagenomes</taxon>
    </lineage>
</organism>
<feature type="coiled-coil region" evidence="4">
    <location>
        <begin position="10"/>
        <end position="81"/>
    </location>
</feature>
<gene>
    <name evidence="6" type="ORF">LCGC14_2053470</name>
</gene>
<dbReference type="GO" id="GO:0008270">
    <property type="term" value="F:zinc ion binding"/>
    <property type="evidence" value="ECO:0007669"/>
    <property type="project" value="UniProtKB-KW"/>
</dbReference>
<keyword evidence="3" id="KW-0862">Zinc</keyword>
<dbReference type="InterPro" id="IPR000962">
    <property type="entry name" value="Znf_DskA_TraR"/>
</dbReference>
<keyword evidence="2" id="KW-0863">Zinc-finger</keyword>
<evidence type="ECO:0000256" key="4">
    <source>
        <dbReference type="SAM" id="Coils"/>
    </source>
</evidence>
<evidence type="ECO:0000256" key="2">
    <source>
        <dbReference type="ARBA" id="ARBA00022771"/>
    </source>
</evidence>
<feature type="domain" description="Zinc finger DksA/TraR C4-type" evidence="5">
    <location>
        <begin position="83"/>
        <end position="116"/>
    </location>
</feature>
<dbReference type="PROSITE" id="PS51128">
    <property type="entry name" value="ZF_DKSA_2"/>
    <property type="match status" value="1"/>
</dbReference>
<dbReference type="Gene3D" id="1.20.120.910">
    <property type="entry name" value="DksA, coiled-coil domain"/>
    <property type="match status" value="1"/>
</dbReference>
<sequence length="121" mass="13835">MDKKVLNKIIKKLNMKKNDILETIDRELQNEIDDIKSENITGDIVDTANTAYDLLVNSKLSEKEQEKLGEIRDALKRVEENVYGRCVACGNNIEEKRLLAIPEAKKCIVCKATEEKKNILM</sequence>